<dbReference type="eggNOG" id="ENOG5032SVJ">
    <property type="taxonomic scope" value="Bacteria"/>
</dbReference>
<evidence type="ECO:0000313" key="2">
    <source>
        <dbReference type="Proteomes" id="UP000006666"/>
    </source>
</evidence>
<dbReference type="HOGENOM" id="CLU_108860_1_1_11"/>
<evidence type="ECO:0008006" key="3">
    <source>
        <dbReference type="Google" id="ProtNLM"/>
    </source>
</evidence>
<protein>
    <recommendedName>
        <fullName evidence="3">DUF3263 domain-containing protein</fullName>
    </recommendedName>
</protein>
<dbReference type="Proteomes" id="UP000006666">
    <property type="component" value="Chromosome"/>
</dbReference>
<proteinExistence type="predicted"/>
<gene>
    <name evidence="1" type="ordered locus">Ksed_21820</name>
</gene>
<keyword evidence="2" id="KW-1185">Reference proteome</keyword>
<accession>C7NLH1</accession>
<dbReference type="EMBL" id="CP001686">
    <property type="protein sequence ID" value="ACV07167.1"/>
    <property type="molecule type" value="Genomic_DNA"/>
</dbReference>
<evidence type="ECO:0000313" key="1">
    <source>
        <dbReference type="EMBL" id="ACV07167.1"/>
    </source>
</evidence>
<dbReference type="AlphaFoldDB" id="C7NLH1"/>
<dbReference type="RefSeq" id="WP_015780102.1">
    <property type="nucleotide sequence ID" value="NC_013169.1"/>
</dbReference>
<sequence>MGAAEQTAGAADAQAGGLSARDREILTFERQSWRYAGAKEQEIRELFGMTTTQYHQRLNQLLDSEAALAADPLLVKRLRRQRDARHTTRLAARNRTHTQ</sequence>
<dbReference type="KEGG" id="kse:Ksed_21820"/>
<name>C7NLH1_KYTSD</name>
<dbReference type="STRING" id="478801.Ksed_21820"/>
<dbReference type="Pfam" id="PF11662">
    <property type="entry name" value="DUF3263"/>
    <property type="match status" value="1"/>
</dbReference>
<reference evidence="1 2" key="1">
    <citation type="journal article" date="2009" name="Stand. Genomic Sci.">
        <title>Complete genome sequence of Kytococcus sedentarius type strain (541).</title>
        <authorList>
            <person name="Sims D."/>
            <person name="Brettin T."/>
            <person name="Detter J.C."/>
            <person name="Han C."/>
            <person name="Lapidus A."/>
            <person name="Copeland A."/>
            <person name="Glavina Del Rio T."/>
            <person name="Nolan M."/>
            <person name="Chen F."/>
            <person name="Lucas S."/>
            <person name="Tice H."/>
            <person name="Cheng J.F."/>
            <person name="Bruce D."/>
            <person name="Goodwin L."/>
            <person name="Pitluck S."/>
            <person name="Ovchinnikova G."/>
            <person name="Pati A."/>
            <person name="Ivanova N."/>
            <person name="Mavrommatis K."/>
            <person name="Chen A."/>
            <person name="Palaniappan K."/>
            <person name="D'haeseleer P."/>
            <person name="Chain P."/>
            <person name="Bristow J."/>
            <person name="Eisen J.A."/>
            <person name="Markowitz V."/>
            <person name="Hugenholtz P."/>
            <person name="Schneider S."/>
            <person name="Goker M."/>
            <person name="Pukall R."/>
            <person name="Kyrpides N.C."/>
            <person name="Klenk H.P."/>
        </authorList>
    </citation>
    <scope>NUCLEOTIDE SEQUENCE [LARGE SCALE GENOMIC DNA]</scope>
    <source>
        <strain evidence="2">ATCC 14392 / DSM 20547 / JCM 11482 / CCUG 33030 / NBRC 15357 / NCTC 11040 / CCM 314 / 541</strain>
    </source>
</reference>
<organism evidence="1 2">
    <name type="scientific">Kytococcus sedentarius (strain ATCC 14392 / DSM 20547 / JCM 11482 / CCUG 33030 / NBRC 15357 / NCTC 11040 / CCM 314 / 541)</name>
    <name type="common">Micrococcus sedentarius</name>
    <dbReference type="NCBI Taxonomy" id="478801"/>
    <lineage>
        <taxon>Bacteria</taxon>
        <taxon>Bacillati</taxon>
        <taxon>Actinomycetota</taxon>
        <taxon>Actinomycetes</taxon>
        <taxon>Micrococcales</taxon>
        <taxon>Kytococcaceae</taxon>
        <taxon>Kytococcus</taxon>
    </lineage>
</organism>
<dbReference type="InterPro" id="IPR021678">
    <property type="entry name" value="DUF3263"/>
</dbReference>